<comment type="subcellular location">
    <subcellularLocation>
        <location evidence="1">Membrane</location>
    </subcellularLocation>
</comment>
<feature type="transmembrane region" description="Helical" evidence="12">
    <location>
        <begin position="319"/>
        <end position="342"/>
    </location>
</feature>
<dbReference type="SMART" id="SM00304">
    <property type="entry name" value="HAMP"/>
    <property type="match status" value="2"/>
</dbReference>
<dbReference type="GO" id="GO:0005524">
    <property type="term" value="F:ATP binding"/>
    <property type="evidence" value="ECO:0007669"/>
    <property type="project" value="UniProtKB-KW"/>
</dbReference>
<keyword evidence="11" id="KW-0175">Coiled coil</keyword>
<dbReference type="CDD" id="cd11386">
    <property type="entry name" value="MCP_signal"/>
    <property type="match status" value="1"/>
</dbReference>
<keyword evidence="17" id="KW-1185">Reference proteome</keyword>
<evidence type="ECO:0000256" key="7">
    <source>
        <dbReference type="ARBA" id="ARBA00023012"/>
    </source>
</evidence>
<keyword evidence="12" id="KW-0812">Transmembrane</keyword>
<dbReference type="Gene3D" id="3.30.450.20">
    <property type="entry name" value="PAS domain"/>
    <property type="match status" value="3"/>
</dbReference>
<evidence type="ECO:0000256" key="9">
    <source>
        <dbReference type="ARBA" id="ARBA00029447"/>
    </source>
</evidence>
<dbReference type="Pfam" id="PF17201">
    <property type="entry name" value="Cache_3-Cache_2"/>
    <property type="match status" value="1"/>
</dbReference>
<evidence type="ECO:0000259" key="14">
    <source>
        <dbReference type="PROSITE" id="PS50113"/>
    </source>
</evidence>
<name>A0A7J0BIS4_9BACT</name>
<evidence type="ECO:0000256" key="10">
    <source>
        <dbReference type="PROSITE-ProRule" id="PRU00284"/>
    </source>
</evidence>
<dbReference type="GO" id="GO:0016301">
    <property type="term" value="F:kinase activity"/>
    <property type="evidence" value="ECO:0007669"/>
    <property type="project" value="UniProtKB-KW"/>
</dbReference>
<dbReference type="PROSITE" id="PS50113">
    <property type="entry name" value="PAC"/>
    <property type="match status" value="1"/>
</dbReference>
<evidence type="ECO:0000259" key="13">
    <source>
        <dbReference type="PROSITE" id="PS50111"/>
    </source>
</evidence>
<evidence type="ECO:0000313" key="16">
    <source>
        <dbReference type="EMBL" id="GFM33576.1"/>
    </source>
</evidence>
<accession>A0A7J0BIS4</accession>
<dbReference type="EMBL" id="BLVO01000013">
    <property type="protein sequence ID" value="GFM33576.1"/>
    <property type="molecule type" value="Genomic_DNA"/>
</dbReference>
<evidence type="ECO:0000313" key="17">
    <source>
        <dbReference type="Proteomes" id="UP000503840"/>
    </source>
</evidence>
<keyword evidence="12" id="KW-0472">Membrane</keyword>
<keyword evidence="3" id="KW-0808">Transferase</keyword>
<evidence type="ECO:0000256" key="4">
    <source>
        <dbReference type="ARBA" id="ARBA00022741"/>
    </source>
</evidence>
<evidence type="ECO:0000256" key="8">
    <source>
        <dbReference type="ARBA" id="ARBA00023224"/>
    </source>
</evidence>
<dbReference type="GO" id="GO:0016020">
    <property type="term" value="C:membrane"/>
    <property type="evidence" value="ECO:0007669"/>
    <property type="project" value="UniProtKB-SubCell"/>
</dbReference>
<evidence type="ECO:0000259" key="15">
    <source>
        <dbReference type="PROSITE" id="PS50885"/>
    </source>
</evidence>
<dbReference type="InterPro" id="IPR035965">
    <property type="entry name" value="PAS-like_dom_sf"/>
</dbReference>
<keyword evidence="4" id="KW-0547">Nucleotide-binding</keyword>
<dbReference type="PROSITE" id="PS50885">
    <property type="entry name" value="HAMP"/>
    <property type="match status" value="1"/>
</dbReference>
<dbReference type="InterPro" id="IPR029151">
    <property type="entry name" value="Sensor-like_sf"/>
</dbReference>
<gene>
    <name evidence="16" type="ORF">DSM101010T_19410</name>
</gene>
<dbReference type="SUPFAM" id="SSF55785">
    <property type="entry name" value="PYP-like sensor domain (PAS domain)"/>
    <property type="match status" value="1"/>
</dbReference>
<organism evidence="16 17">
    <name type="scientific">Desulfovibrio subterraneus</name>
    <dbReference type="NCBI Taxonomy" id="2718620"/>
    <lineage>
        <taxon>Bacteria</taxon>
        <taxon>Pseudomonadati</taxon>
        <taxon>Thermodesulfobacteriota</taxon>
        <taxon>Desulfovibrionia</taxon>
        <taxon>Desulfovibrionales</taxon>
        <taxon>Desulfovibrionaceae</taxon>
        <taxon>Desulfovibrio</taxon>
    </lineage>
</organism>
<dbReference type="Pfam" id="PF00672">
    <property type="entry name" value="HAMP"/>
    <property type="match status" value="1"/>
</dbReference>
<proteinExistence type="inferred from homology"/>
<dbReference type="CDD" id="cd00130">
    <property type="entry name" value="PAS"/>
    <property type="match status" value="1"/>
</dbReference>
<dbReference type="FunFam" id="1.10.287.950:FF:000001">
    <property type="entry name" value="Methyl-accepting chemotaxis sensory transducer"/>
    <property type="match status" value="1"/>
</dbReference>
<protein>
    <submittedName>
        <fullName evidence="16">Methyl-accepting chemotaxis protein</fullName>
    </submittedName>
</protein>
<keyword evidence="6" id="KW-0067">ATP-binding</keyword>
<dbReference type="PANTHER" id="PTHR32089">
    <property type="entry name" value="METHYL-ACCEPTING CHEMOTAXIS PROTEIN MCPB"/>
    <property type="match status" value="1"/>
</dbReference>
<dbReference type="SMART" id="SM00283">
    <property type="entry name" value="MA"/>
    <property type="match status" value="1"/>
</dbReference>
<dbReference type="Pfam" id="PF13426">
    <property type="entry name" value="PAS_9"/>
    <property type="match status" value="1"/>
</dbReference>
<keyword evidence="8 10" id="KW-0807">Transducer</keyword>
<keyword evidence="7" id="KW-0902">Two-component regulatory system</keyword>
<dbReference type="CDD" id="cd06225">
    <property type="entry name" value="HAMP"/>
    <property type="match status" value="1"/>
</dbReference>
<comment type="similarity">
    <text evidence="9">Belongs to the methyl-accepting chemotaxis (MCP) protein family.</text>
</comment>
<dbReference type="InterPro" id="IPR000700">
    <property type="entry name" value="PAS-assoc_C"/>
</dbReference>
<comment type="caution">
    <text evidence="16">The sequence shown here is derived from an EMBL/GenBank/DDBJ whole genome shotgun (WGS) entry which is preliminary data.</text>
</comment>
<keyword evidence="12" id="KW-1133">Transmembrane helix</keyword>
<evidence type="ECO:0000256" key="1">
    <source>
        <dbReference type="ARBA" id="ARBA00004370"/>
    </source>
</evidence>
<dbReference type="RefSeq" id="WP_174405222.1">
    <property type="nucleotide sequence ID" value="NZ_BLVO01000013.1"/>
</dbReference>
<evidence type="ECO:0000256" key="6">
    <source>
        <dbReference type="ARBA" id="ARBA00022840"/>
    </source>
</evidence>
<dbReference type="Proteomes" id="UP000503840">
    <property type="component" value="Unassembled WGS sequence"/>
</dbReference>
<evidence type="ECO:0000256" key="12">
    <source>
        <dbReference type="SAM" id="Phobius"/>
    </source>
</evidence>
<feature type="domain" description="Methyl-accepting transducer" evidence="13">
    <location>
        <begin position="533"/>
        <end position="769"/>
    </location>
</feature>
<dbReference type="GO" id="GO:0006935">
    <property type="term" value="P:chemotaxis"/>
    <property type="evidence" value="ECO:0007669"/>
    <property type="project" value="UniProtKB-ARBA"/>
</dbReference>
<dbReference type="Gene3D" id="6.10.340.10">
    <property type="match status" value="1"/>
</dbReference>
<feature type="transmembrane region" description="Helical" evidence="12">
    <location>
        <begin position="9"/>
        <end position="30"/>
    </location>
</feature>
<dbReference type="Pfam" id="PF00015">
    <property type="entry name" value="MCPsignal"/>
    <property type="match status" value="1"/>
</dbReference>
<dbReference type="AlphaFoldDB" id="A0A7J0BIS4"/>
<evidence type="ECO:0000256" key="5">
    <source>
        <dbReference type="ARBA" id="ARBA00022777"/>
    </source>
</evidence>
<dbReference type="InterPro" id="IPR000014">
    <property type="entry name" value="PAS"/>
</dbReference>
<feature type="coiled-coil region" evidence="11">
    <location>
        <begin position="754"/>
        <end position="806"/>
    </location>
</feature>
<dbReference type="SUPFAM" id="SSF58104">
    <property type="entry name" value="Methyl-accepting chemotaxis protein (MCP) signaling domain"/>
    <property type="match status" value="1"/>
</dbReference>
<dbReference type="InterPro" id="IPR033462">
    <property type="entry name" value="Cache_3-Cache_2"/>
</dbReference>
<dbReference type="InterPro" id="IPR004089">
    <property type="entry name" value="MCPsignal_dom"/>
</dbReference>
<feature type="domain" description="HAMP" evidence="15">
    <location>
        <begin position="343"/>
        <end position="395"/>
    </location>
</feature>
<evidence type="ECO:0000256" key="11">
    <source>
        <dbReference type="SAM" id="Coils"/>
    </source>
</evidence>
<sequence>MQLNFNRKLLLSIVAAVVVMLLFSGVYFYATSKSTLHTLGEHFIASLITELEDTIDLQNKITQEKLNADLVVMERDIKTLGTMFISESDTIKTTIVNQVTKEKEEVTIPTLQLGDGLSGITLNDNFMLVDQVQKTLGGTATIFQVLPGKLLRVSTNVKKLDGTRAVGTYIPADSPVYKTVMQGETYRGKAFVVNDWYVTAYKPIKDEEGKIVAVIYVGRSMMTPELKAVIDKLSYDGKGETFITLSDGKYVYGNNADEDATITDYEHGKQFLDSKEGILKFARNGEPYIGYKRYYSAWDWHIGFALPEKEMYLGADDKALFASSAIIIGGAAAAIVLFSFLIRFLLRPLNDLSAVTKRIADGDLNARSEYSANDAIGNTVGSVNAMVGELKNRLGFAQGVLNGIPTPCAVVGPDFKILWANQQVCTLLEKTKTPTDYIGVRSGEFFWNDGGRETLSDKAIREKRSFHSEIEYKSPSGKQYHIDVNTTPFHDADGNILGSISFWYDLTAVKENEQRIKAQNERIAQTAATANNIADQVSDAAGQLAEQISDATQSSALQSDRIGESAAAIEQMNATTLEVAQNAGEAAEKAEEAQQIAQQGASVVQDVIRSTDEVHRHTQQMETTLKELGTQAEGIGQIIGVINDIADQTNLLALNAAIEAARAGEAGRGFAVVADEVRKLAEKTMTATKEVEGVVKAIQGSTAGTLGHMKDVSKLVSQSADQTHKAGDSLNSIVETVLGTSDRVRSIATAAEEQSATSEEITRATDEINNLSRETAQAMEQSSDAVNELATLAQQLKQLIDELAQDAR</sequence>
<dbReference type="InterPro" id="IPR003660">
    <property type="entry name" value="HAMP_dom"/>
</dbReference>
<dbReference type="PROSITE" id="PS50111">
    <property type="entry name" value="CHEMOTAXIS_TRANSDUC_2"/>
    <property type="match status" value="1"/>
</dbReference>
<dbReference type="PANTHER" id="PTHR32089:SF112">
    <property type="entry name" value="LYSOZYME-LIKE PROTEIN-RELATED"/>
    <property type="match status" value="1"/>
</dbReference>
<dbReference type="Gene3D" id="1.10.287.950">
    <property type="entry name" value="Methyl-accepting chemotaxis protein"/>
    <property type="match status" value="1"/>
</dbReference>
<reference evidence="16 17" key="1">
    <citation type="submission" date="2020-05" db="EMBL/GenBank/DDBJ databases">
        <title>Draft genome sequence of Desulfovibrio sp. strain HN2T.</title>
        <authorList>
            <person name="Ueno A."/>
            <person name="Tamazawa S."/>
            <person name="Tamamura S."/>
            <person name="Murakami T."/>
            <person name="Kiyama T."/>
            <person name="Inomata H."/>
            <person name="Amano Y."/>
            <person name="Miyakawa K."/>
            <person name="Tamaki H."/>
            <person name="Naganuma T."/>
            <person name="Kaneko K."/>
        </authorList>
    </citation>
    <scope>NUCLEOTIDE SEQUENCE [LARGE SCALE GENOMIC DNA]</scope>
    <source>
        <strain evidence="16 17">HN2</strain>
    </source>
</reference>
<keyword evidence="2" id="KW-0597">Phosphoprotein</keyword>
<feature type="domain" description="PAC" evidence="14">
    <location>
        <begin position="466"/>
        <end position="518"/>
    </location>
</feature>
<dbReference type="GO" id="GO:0000160">
    <property type="term" value="P:phosphorelay signal transduction system"/>
    <property type="evidence" value="ECO:0007669"/>
    <property type="project" value="UniProtKB-KW"/>
</dbReference>
<dbReference type="SUPFAM" id="SSF103190">
    <property type="entry name" value="Sensory domain-like"/>
    <property type="match status" value="1"/>
</dbReference>
<evidence type="ECO:0000256" key="3">
    <source>
        <dbReference type="ARBA" id="ARBA00022679"/>
    </source>
</evidence>
<evidence type="ECO:0000256" key="2">
    <source>
        <dbReference type="ARBA" id="ARBA00022553"/>
    </source>
</evidence>
<keyword evidence="5" id="KW-0418">Kinase</keyword>